<sequence length="203" mass="22227">MTDRYFAFDPDSGFETFKTEQAAIEFASDTIDEYREVSEDGWPEEVEQVCWGEIRQLSKKVKERPAPPGSDYDCICDYELGDVLGSQDVPIGQRDELLNAITGMTAMLKNHEWADLLSTIPEVADLDVAITSLVNCRQRMKEQRDELLAALVAVQAVANNSQGIAGWHLNGDLAGWDELLPEVGMAIANVTGGGACTTTPTTP</sequence>
<dbReference type="Proteomes" id="UP001501321">
    <property type="component" value="Unassembled WGS sequence"/>
</dbReference>
<keyword evidence="2" id="KW-1185">Reference proteome</keyword>
<comment type="caution">
    <text evidence="1">The sequence shown here is derived from an EMBL/GenBank/DDBJ whole genome shotgun (WGS) entry which is preliminary data.</text>
</comment>
<protein>
    <submittedName>
        <fullName evidence="1">Uncharacterized protein</fullName>
    </submittedName>
</protein>
<gene>
    <name evidence="1" type="ORF">GCM10023095_04300</name>
</gene>
<evidence type="ECO:0000313" key="1">
    <source>
        <dbReference type="EMBL" id="GAA4493678.1"/>
    </source>
</evidence>
<organism evidence="1 2">
    <name type="scientific">Pseudaeromonas paramecii</name>
    <dbReference type="NCBI Taxonomy" id="2138166"/>
    <lineage>
        <taxon>Bacteria</taxon>
        <taxon>Pseudomonadati</taxon>
        <taxon>Pseudomonadota</taxon>
        <taxon>Gammaproteobacteria</taxon>
        <taxon>Aeromonadales</taxon>
        <taxon>Aeromonadaceae</taxon>
        <taxon>Pseudaeromonas</taxon>
    </lineage>
</organism>
<reference evidence="2" key="1">
    <citation type="journal article" date="2019" name="Int. J. Syst. Evol. Microbiol.">
        <title>The Global Catalogue of Microorganisms (GCM) 10K type strain sequencing project: providing services to taxonomists for standard genome sequencing and annotation.</title>
        <authorList>
            <consortium name="The Broad Institute Genomics Platform"/>
            <consortium name="The Broad Institute Genome Sequencing Center for Infectious Disease"/>
            <person name="Wu L."/>
            <person name="Ma J."/>
        </authorList>
    </citation>
    <scope>NUCLEOTIDE SEQUENCE [LARGE SCALE GENOMIC DNA]</scope>
    <source>
        <strain evidence="2">JCM 32226</strain>
    </source>
</reference>
<evidence type="ECO:0000313" key="2">
    <source>
        <dbReference type="Proteomes" id="UP001501321"/>
    </source>
</evidence>
<accession>A0ABP8PVA3</accession>
<proteinExistence type="predicted"/>
<dbReference type="RefSeq" id="WP_345009588.1">
    <property type="nucleotide sequence ID" value="NZ_BAABFC010000001.1"/>
</dbReference>
<name>A0ABP8PVA3_9GAMM</name>
<dbReference type="EMBL" id="BAABFC010000001">
    <property type="protein sequence ID" value="GAA4493678.1"/>
    <property type="molecule type" value="Genomic_DNA"/>
</dbReference>